<comment type="caution">
    <text evidence="1">The sequence shown here is derived from an EMBL/GenBank/DDBJ whole genome shotgun (WGS) entry which is preliminary data.</text>
</comment>
<dbReference type="Proteomes" id="UP000298860">
    <property type="component" value="Unassembled WGS sequence"/>
</dbReference>
<proteinExistence type="predicted"/>
<dbReference type="RefSeq" id="WP_137815010.1">
    <property type="nucleotide sequence ID" value="NZ_BJFL01000019.1"/>
</dbReference>
<dbReference type="EMBL" id="BJFL01000019">
    <property type="protein sequence ID" value="GDY31970.1"/>
    <property type="molecule type" value="Genomic_DNA"/>
</dbReference>
<organism evidence="1 2">
    <name type="scientific">Gandjariella thermophila</name>
    <dbReference type="NCBI Taxonomy" id="1931992"/>
    <lineage>
        <taxon>Bacteria</taxon>
        <taxon>Bacillati</taxon>
        <taxon>Actinomycetota</taxon>
        <taxon>Actinomycetes</taxon>
        <taxon>Pseudonocardiales</taxon>
        <taxon>Pseudonocardiaceae</taxon>
        <taxon>Gandjariella</taxon>
    </lineage>
</organism>
<keyword evidence="2" id="KW-1185">Reference proteome</keyword>
<evidence type="ECO:0000313" key="2">
    <source>
        <dbReference type="Proteomes" id="UP000298860"/>
    </source>
</evidence>
<gene>
    <name evidence="1" type="ORF">GTS_36030</name>
</gene>
<accession>A0A4D4JAD8</accession>
<reference evidence="2" key="1">
    <citation type="submission" date="2019-04" db="EMBL/GenBank/DDBJ databases">
        <title>Draft genome sequence of Pseudonocardiaceae bacterium SL3-2-4.</title>
        <authorList>
            <person name="Ningsih F."/>
            <person name="Yokota A."/>
            <person name="Sakai Y."/>
            <person name="Nanatani K."/>
            <person name="Yabe S."/>
            <person name="Oetari A."/>
            <person name="Sjamsuridzal W."/>
        </authorList>
    </citation>
    <scope>NUCLEOTIDE SEQUENCE [LARGE SCALE GENOMIC DNA]</scope>
    <source>
        <strain evidence="2">SL3-2-4</strain>
    </source>
</reference>
<dbReference type="AlphaFoldDB" id="A0A4D4JAD8"/>
<name>A0A4D4JAD8_9PSEU</name>
<protein>
    <submittedName>
        <fullName evidence="1">Uncharacterized protein</fullName>
    </submittedName>
</protein>
<sequence length="104" mass="11687">MPTPVFKQLDRSLHDHLADVMRLASYADDRTAAGLARDELPRIVTALEALLREHRPDDHGRCPTCRTRWLSRRAPTPCRAYLAAHLCLTLATAERARRNATSTG</sequence>
<dbReference type="OrthoDB" id="3693568at2"/>
<evidence type="ECO:0000313" key="1">
    <source>
        <dbReference type="EMBL" id="GDY31970.1"/>
    </source>
</evidence>